<evidence type="ECO:0000256" key="10">
    <source>
        <dbReference type="ARBA" id="ARBA00030803"/>
    </source>
</evidence>
<dbReference type="PANTHER" id="PTHR37461">
    <property type="entry name" value="ANTI-SIGMA-K FACTOR RSKA"/>
    <property type="match status" value="1"/>
</dbReference>
<evidence type="ECO:0000256" key="5">
    <source>
        <dbReference type="ARBA" id="ARBA00022989"/>
    </source>
</evidence>
<dbReference type="Pfam" id="PF10099">
    <property type="entry name" value="RskA_C"/>
    <property type="match status" value="1"/>
</dbReference>
<sequence>MGGMNGCRDIQPLLGMYALGRLTEREMTALQAHLDGCPLCRIEAAELRGVAEALVHADPERVEYRPEPPPWLRKSVFDRIDGARRRTRRRAAALGLAGLTAAAAAVTAFFLLGAPAAPDGPDTPTVAYSAGGVRASATLTPRPWGTALHLSVSGLTPGQNYTVWLERPDGRRTPAGSFTAQGSTRLVMDLSSGMKPHNATALGLSVSGGGPPILRAPIPRP</sequence>
<evidence type="ECO:0000256" key="3">
    <source>
        <dbReference type="ARBA" id="ARBA00022475"/>
    </source>
</evidence>
<dbReference type="InterPro" id="IPR041916">
    <property type="entry name" value="Anti_sigma_zinc_sf"/>
</dbReference>
<dbReference type="PANTHER" id="PTHR37461:SF1">
    <property type="entry name" value="ANTI-SIGMA-K FACTOR RSKA"/>
    <property type="match status" value="1"/>
</dbReference>
<comment type="subcellular location">
    <subcellularLocation>
        <location evidence="2">Cell membrane</location>
    </subcellularLocation>
    <subcellularLocation>
        <location evidence="1">Membrane</location>
        <topology evidence="1">Single-pass membrane protein</topology>
    </subcellularLocation>
</comment>
<dbReference type="GO" id="GO:0005886">
    <property type="term" value="C:plasma membrane"/>
    <property type="evidence" value="ECO:0007669"/>
    <property type="project" value="UniProtKB-SubCell"/>
</dbReference>
<dbReference type="GO" id="GO:0008270">
    <property type="term" value="F:zinc ion binding"/>
    <property type="evidence" value="ECO:0007669"/>
    <property type="project" value="UniProtKB-KW"/>
</dbReference>
<keyword evidence="7 11" id="KW-0472">Membrane</keyword>
<evidence type="ECO:0000256" key="9">
    <source>
        <dbReference type="ARBA" id="ARBA00029829"/>
    </source>
</evidence>
<keyword evidence="8" id="KW-0804">Transcription</keyword>
<dbReference type="AlphaFoldDB" id="A0A1H5VQZ7"/>
<name>A0A1H5VQZ7_9ACTN</name>
<evidence type="ECO:0000256" key="7">
    <source>
        <dbReference type="ARBA" id="ARBA00023136"/>
    </source>
</evidence>
<evidence type="ECO:0000256" key="1">
    <source>
        <dbReference type="ARBA" id="ARBA00004167"/>
    </source>
</evidence>
<dbReference type="InterPro" id="IPR051474">
    <property type="entry name" value="Anti-sigma-K/W_factor"/>
</dbReference>
<evidence type="ECO:0000256" key="4">
    <source>
        <dbReference type="ARBA" id="ARBA00022692"/>
    </source>
</evidence>
<dbReference type="InterPro" id="IPR027383">
    <property type="entry name" value="Znf_put"/>
</dbReference>
<keyword evidence="3" id="KW-1003">Cell membrane</keyword>
<dbReference type="EMBL" id="FNVO01000002">
    <property type="protein sequence ID" value="SEF89755.1"/>
    <property type="molecule type" value="Genomic_DNA"/>
</dbReference>
<evidence type="ECO:0000256" key="8">
    <source>
        <dbReference type="ARBA" id="ARBA00023163"/>
    </source>
</evidence>
<keyword evidence="5 11" id="KW-1133">Transmembrane helix</keyword>
<evidence type="ECO:0000313" key="14">
    <source>
        <dbReference type="EMBL" id="SEF89755.1"/>
    </source>
</evidence>
<dbReference type="GO" id="GO:0006417">
    <property type="term" value="P:regulation of translation"/>
    <property type="evidence" value="ECO:0007669"/>
    <property type="project" value="TreeGrafter"/>
</dbReference>
<dbReference type="InterPro" id="IPR018764">
    <property type="entry name" value="RskA_C"/>
</dbReference>
<evidence type="ECO:0000259" key="12">
    <source>
        <dbReference type="Pfam" id="PF10099"/>
    </source>
</evidence>
<evidence type="ECO:0000313" key="15">
    <source>
        <dbReference type="Proteomes" id="UP000236723"/>
    </source>
</evidence>
<feature type="domain" description="Putative zinc-finger" evidence="13">
    <location>
        <begin position="7"/>
        <end position="41"/>
    </location>
</feature>
<keyword evidence="4 11" id="KW-0812">Transmembrane</keyword>
<dbReference type="Pfam" id="PF13490">
    <property type="entry name" value="zf-HC2"/>
    <property type="match status" value="1"/>
</dbReference>
<dbReference type="OrthoDB" id="5242431at2"/>
<keyword evidence="14" id="KW-0863">Zinc-finger</keyword>
<evidence type="ECO:0000256" key="11">
    <source>
        <dbReference type="SAM" id="Phobius"/>
    </source>
</evidence>
<proteinExistence type="predicted"/>
<feature type="domain" description="Anti-sigma K factor RskA C-terminal" evidence="12">
    <location>
        <begin position="100"/>
        <end position="206"/>
    </location>
</feature>
<gene>
    <name evidence="14" type="ORF">SAMN04489712_102425</name>
</gene>
<evidence type="ECO:0000256" key="2">
    <source>
        <dbReference type="ARBA" id="ARBA00004236"/>
    </source>
</evidence>
<feature type="transmembrane region" description="Helical" evidence="11">
    <location>
        <begin position="91"/>
        <end position="112"/>
    </location>
</feature>
<evidence type="ECO:0000259" key="13">
    <source>
        <dbReference type="Pfam" id="PF13490"/>
    </source>
</evidence>
<organism evidence="14 15">
    <name type="scientific">Thermomonospora echinospora</name>
    <dbReference type="NCBI Taxonomy" id="1992"/>
    <lineage>
        <taxon>Bacteria</taxon>
        <taxon>Bacillati</taxon>
        <taxon>Actinomycetota</taxon>
        <taxon>Actinomycetes</taxon>
        <taxon>Streptosporangiales</taxon>
        <taxon>Thermomonosporaceae</taxon>
        <taxon>Thermomonospora</taxon>
    </lineage>
</organism>
<keyword evidence="14" id="KW-0862">Zinc</keyword>
<keyword evidence="14" id="KW-0479">Metal-binding</keyword>
<reference evidence="15" key="1">
    <citation type="submission" date="2016-10" db="EMBL/GenBank/DDBJ databases">
        <authorList>
            <person name="Varghese N."/>
            <person name="Submissions S."/>
        </authorList>
    </citation>
    <scope>NUCLEOTIDE SEQUENCE [LARGE SCALE GENOMIC DNA]</scope>
    <source>
        <strain evidence="15">DSM 43163</strain>
    </source>
</reference>
<evidence type="ECO:0000256" key="6">
    <source>
        <dbReference type="ARBA" id="ARBA00023015"/>
    </source>
</evidence>
<keyword evidence="6" id="KW-0805">Transcription regulation</keyword>
<accession>A0A1H5VQZ7</accession>
<dbReference type="Proteomes" id="UP000236723">
    <property type="component" value="Unassembled WGS sequence"/>
</dbReference>
<protein>
    <recommendedName>
        <fullName evidence="10">Regulator of SigK</fullName>
    </recommendedName>
    <alternativeName>
        <fullName evidence="9">Sigma-K anti-sigma factor RskA</fullName>
    </alternativeName>
</protein>
<dbReference type="GO" id="GO:0016989">
    <property type="term" value="F:sigma factor antagonist activity"/>
    <property type="evidence" value="ECO:0007669"/>
    <property type="project" value="TreeGrafter"/>
</dbReference>
<keyword evidence="15" id="KW-1185">Reference proteome</keyword>
<dbReference type="Gene3D" id="1.10.10.1320">
    <property type="entry name" value="Anti-sigma factor, zinc-finger domain"/>
    <property type="match status" value="1"/>
</dbReference>